<dbReference type="PROSITE" id="PS50943">
    <property type="entry name" value="HTH_CROC1"/>
    <property type="match status" value="1"/>
</dbReference>
<dbReference type="RefSeq" id="WP_203797162.1">
    <property type="nucleotide sequence ID" value="NZ_BOMY01000001.1"/>
</dbReference>
<dbReference type="CDD" id="cd00093">
    <property type="entry name" value="HTH_XRE"/>
    <property type="match status" value="1"/>
</dbReference>
<organism evidence="2 3">
    <name type="scientific">Paractinoplanes tereljensis</name>
    <dbReference type="NCBI Taxonomy" id="571912"/>
    <lineage>
        <taxon>Bacteria</taxon>
        <taxon>Bacillati</taxon>
        <taxon>Actinomycetota</taxon>
        <taxon>Actinomycetes</taxon>
        <taxon>Micromonosporales</taxon>
        <taxon>Micromonosporaceae</taxon>
        <taxon>Paractinoplanes</taxon>
    </lineage>
</organism>
<name>A0A919TQM9_9ACTN</name>
<dbReference type="InterPro" id="IPR001387">
    <property type="entry name" value="Cro/C1-type_HTH"/>
</dbReference>
<dbReference type="Pfam" id="PF13443">
    <property type="entry name" value="HTH_26"/>
    <property type="match status" value="1"/>
</dbReference>
<evidence type="ECO:0000313" key="3">
    <source>
        <dbReference type="Proteomes" id="UP000623608"/>
    </source>
</evidence>
<accession>A0A919TQM9</accession>
<dbReference type="GO" id="GO:0003677">
    <property type="term" value="F:DNA binding"/>
    <property type="evidence" value="ECO:0007669"/>
    <property type="project" value="InterPro"/>
</dbReference>
<gene>
    <name evidence="2" type="ORF">Ate02nite_00320</name>
</gene>
<dbReference type="AlphaFoldDB" id="A0A919TQM9"/>
<dbReference type="Gene3D" id="1.10.260.40">
    <property type="entry name" value="lambda repressor-like DNA-binding domains"/>
    <property type="match status" value="1"/>
</dbReference>
<evidence type="ECO:0000313" key="2">
    <source>
        <dbReference type="EMBL" id="GIF17302.1"/>
    </source>
</evidence>
<sequence length="182" mass="20518">MDDELTPAQIDSLLNEESGDRAVLIALLRERIWRWPWWDRSWQVVEIREVRPREIHDWLHEVSIDGLVSRDAAAPLPLSVYTRVAGSRLDRFEVQVADTLIGPPIRESDPHPFGAIFCALMDRRGISRPEMARRCGLAQSTVAKIRAGRLVPQRADHLADIAAAFEMPVGDLRAIAGLPEDD</sequence>
<dbReference type="EMBL" id="BOMY01000001">
    <property type="protein sequence ID" value="GIF17302.1"/>
    <property type="molecule type" value="Genomic_DNA"/>
</dbReference>
<dbReference type="InterPro" id="IPR010982">
    <property type="entry name" value="Lambda_DNA-bd_dom_sf"/>
</dbReference>
<evidence type="ECO:0000259" key="1">
    <source>
        <dbReference type="PROSITE" id="PS50943"/>
    </source>
</evidence>
<protein>
    <recommendedName>
        <fullName evidence="1">HTH cro/C1-type domain-containing protein</fullName>
    </recommendedName>
</protein>
<feature type="domain" description="HTH cro/C1-type" evidence="1">
    <location>
        <begin position="119"/>
        <end position="172"/>
    </location>
</feature>
<keyword evidence="3" id="KW-1185">Reference proteome</keyword>
<comment type="caution">
    <text evidence="2">The sequence shown here is derived from an EMBL/GenBank/DDBJ whole genome shotgun (WGS) entry which is preliminary data.</text>
</comment>
<dbReference type="Proteomes" id="UP000623608">
    <property type="component" value="Unassembled WGS sequence"/>
</dbReference>
<dbReference type="SUPFAM" id="SSF47413">
    <property type="entry name" value="lambda repressor-like DNA-binding domains"/>
    <property type="match status" value="1"/>
</dbReference>
<proteinExistence type="predicted"/>
<reference evidence="2" key="1">
    <citation type="submission" date="2021-01" db="EMBL/GenBank/DDBJ databases">
        <title>Whole genome shotgun sequence of Actinoplanes tereljensis NBRC 105297.</title>
        <authorList>
            <person name="Komaki H."/>
            <person name="Tamura T."/>
        </authorList>
    </citation>
    <scope>NUCLEOTIDE SEQUENCE</scope>
    <source>
        <strain evidence="2">NBRC 105297</strain>
    </source>
</reference>